<keyword evidence="3" id="KW-0862">Zinc</keyword>
<dbReference type="Gene3D" id="3.30.40.10">
    <property type="entry name" value="Zinc/RING finger domain, C3HC4 (zinc finger)"/>
    <property type="match status" value="1"/>
</dbReference>
<evidence type="ECO:0000256" key="2">
    <source>
        <dbReference type="ARBA" id="ARBA00022771"/>
    </source>
</evidence>
<dbReference type="AlphaFoldDB" id="A0AA38MKY8"/>
<dbReference type="SMART" id="SM00249">
    <property type="entry name" value="PHD"/>
    <property type="match status" value="1"/>
</dbReference>
<evidence type="ECO:0000256" key="4">
    <source>
        <dbReference type="PROSITE-ProRule" id="PRU00146"/>
    </source>
</evidence>
<dbReference type="PROSITE" id="PS01359">
    <property type="entry name" value="ZF_PHD_1"/>
    <property type="match status" value="1"/>
</dbReference>
<organism evidence="7 8">
    <name type="scientific">Zophobas morio</name>
    <dbReference type="NCBI Taxonomy" id="2755281"/>
    <lineage>
        <taxon>Eukaryota</taxon>
        <taxon>Metazoa</taxon>
        <taxon>Ecdysozoa</taxon>
        <taxon>Arthropoda</taxon>
        <taxon>Hexapoda</taxon>
        <taxon>Insecta</taxon>
        <taxon>Pterygota</taxon>
        <taxon>Neoptera</taxon>
        <taxon>Endopterygota</taxon>
        <taxon>Coleoptera</taxon>
        <taxon>Polyphaga</taxon>
        <taxon>Cucujiformia</taxon>
        <taxon>Tenebrionidae</taxon>
        <taxon>Zophobas</taxon>
    </lineage>
</organism>
<dbReference type="PANTHER" id="PTHR37445:SF3">
    <property type="entry name" value="ZINC FINGER PHD-TYPE DOMAIN-CONTAINING PROTEIN"/>
    <property type="match status" value="1"/>
</dbReference>
<evidence type="ECO:0000256" key="5">
    <source>
        <dbReference type="SAM" id="Coils"/>
    </source>
</evidence>
<evidence type="ECO:0000259" key="6">
    <source>
        <dbReference type="PROSITE" id="PS50016"/>
    </source>
</evidence>
<dbReference type="Proteomes" id="UP001168821">
    <property type="component" value="Unassembled WGS sequence"/>
</dbReference>
<dbReference type="InterPro" id="IPR019787">
    <property type="entry name" value="Znf_PHD-finger"/>
</dbReference>
<protein>
    <recommendedName>
        <fullName evidence="6">PHD-type domain-containing protein</fullName>
    </recommendedName>
</protein>
<dbReference type="CDD" id="cd15489">
    <property type="entry name" value="PHD_SF"/>
    <property type="match status" value="1"/>
</dbReference>
<dbReference type="InterPro" id="IPR013083">
    <property type="entry name" value="Znf_RING/FYVE/PHD"/>
</dbReference>
<accession>A0AA38MKY8</accession>
<dbReference type="PANTHER" id="PTHR37445">
    <property type="entry name" value="PROTEIN CBG24663"/>
    <property type="match status" value="1"/>
</dbReference>
<dbReference type="InterPro" id="IPR019786">
    <property type="entry name" value="Zinc_finger_PHD-type_CS"/>
</dbReference>
<dbReference type="PROSITE" id="PS50016">
    <property type="entry name" value="ZF_PHD_2"/>
    <property type="match status" value="1"/>
</dbReference>
<feature type="coiled-coil region" evidence="5">
    <location>
        <begin position="108"/>
        <end position="135"/>
    </location>
</feature>
<evidence type="ECO:0000313" key="7">
    <source>
        <dbReference type="EMBL" id="KAJ3661400.1"/>
    </source>
</evidence>
<evidence type="ECO:0000313" key="8">
    <source>
        <dbReference type="Proteomes" id="UP001168821"/>
    </source>
</evidence>
<keyword evidence="8" id="KW-1185">Reference proteome</keyword>
<keyword evidence="2 4" id="KW-0863">Zinc-finger</keyword>
<feature type="domain" description="PHD-type" evidence="6">
    <location>
        <begin position="17"/>
        <end position="69"/>
    </location>
</feature>
<dbReference type="EMBL" id="JALNTZ010000002">
    <property type="protein sequence ID" value="KAJ3661400.1"/>
    <property type="molecule type" value="Genomic_DNA"/>
</dbReference>
<dbReference type="Pfam" id="PF00628">
    <property type="entry name" value="PHD"/>
    <property type="match status" value="1"/>
</dbReference>
<keyword evidence="5" id="KW-0175">Coiled coil</keyword>
<proteinExistence type="predicted"/>
<dbReference type="InterPro" id="IPR011011">
    <property type="entry name" value="Znf_FYVE_PHD"/>
</dbReference>
<evidence type="ECO:0000256" key="1">
    <source>
        <dbReference type="ARBA" id="ARBA00022723"/>
    </source>
</evidence>
<comment type="caution">
    <text evidence="7">The sequence shown here is derived from an EMBL/GenBank/DDBJ whole genome shotgun (WGS) entry which is preliminary data.</text>
</comment>
<sequence>MSIGYGDKRRSFAQIMPAYCTICSSGVTPSTSHLKCSVCNKYYHIKCYTEDVPDAYSDASWVCKACSLSNALSTPITLSAIENIIEKKFLKFKADIMIEMSQIIDSKLVLVNNRMSEIENNMHRLQTEINEIRKSAPNNEATNNIDDVALEICDRNERSKNVILYNIPESVANSVEVKVMDDLKQVVSIVEPLGKFPKPKKIFRLGIPKPNAPRPLKMVFEDCEEAQLYLRSNKTNPNKKFHFRADLTRLQRAKNYAVIEEINLRRSRGESDLRLIYNNNVAQITRANKGRRSQHLN</sequence>
<reference evidence="7" key="1">
    <citation type="journal article" date="2023" name="G3 (Bethesda)">
        <title>Whole genome assemblies of Zophobas morio and Tenebrio molitor.</title>
        <authorList>
            <person name="Kaur S."/>
            <person name="Stinson S.A."/>
            <person name="diCenzo G.C."/>
        </authorList>
    </citation>
    <scope>NUCLEOTIDE SEQUENCE</scope>
    <source>
        <strain evidence="7">QUZm001</strain>
    </source>
</reference>
<dbReference type="GO" id="GO:0008270">
    <property type="term" value="F:zinc ion binding"/>
    <property type="evidence" value="ECO:0007669"/>
    <property type="project" value="UniProtKB-KW"/>
</dbReference>
<dbReference type="InterPro" id="IPR001965">
    <property type="entry name" value="Znf_PHD"/>
</dbReference>
<dbReference type="SUPFAM" id="SSF57903">
    <property type="entry name" value="FYVE/PHD zinc finger"/>
    <property type="match status" value="1"/>
</dbReference>
<gene>
    <name evidence="7" type="ORF">Zmor_005796</name>
</gene>
<name>A0AA38MKY8_9CUCU</name>
<evidence type="ECO:0000256" key="3">
    <source>
        <dbReference type="ARBA" id="ARBA00022833"/>
    </source>
</evidence>
<keyword evidence="1" id="KW-0479">Metal-binding</keyword>